<dbReference type="Gene3D" id="3.90.1140.10">
    <property type="entry name" value="Cyclic phosphodiesterase"/>
    <property type="match status" value="1"/>
</dbReference>
<feature type="short sequence motif" description="HXTX 1" evidence="2">
    <location>
        <begin position="36"/>
        <end position="39"/>
    </location>
</feature>
<evidence type="ECO:0000256" key="1">
    <source>
        <dbReference type="ARBA" id="ARBA00022801"/>
    </source>
</evidence>
<dbReference type="SUPFAM" id="SSF55144">
    <property type="entry name" value="LigT-like"/>
    <property type="match status" value="1"/>
</dbReference>
<dbReference type="Pfam" id="PF13563">
    <property type="entry name" value="2_5_RNA_ligase2"/>
    <property type="match status" value="1"/>
</dbReference>
<comment type="caution">
    <text evidence="3">The sequence shown here is derived from an EMBL/GenBank/DDBJ whole genome shotgun (WGS) entry which is preliminary data.</text>
</comment>
<keyword evidence="1 2" id="KW-0378">Hydrolase</keyword>
<dbReference type="EMBL" id="VCPD01000004">
    <property type="protein sequence ID" value="TMV06859.1"/>
    <property type="molecule type" value="Genomic_DNA"/>
</dbReference>
<name>A0ABY2WX71_9RHOB</name>
<accession>A0ABY2WX71</accession>
<dbReference type="HAMAP" id="MF_01940">
    <property type="entry name" value="RNA_CPDase"/>
    <property type="match status" value="1"/>
</dbReference>
<comment type="similarity">
    <text evidence="2">Belongs to the 2H phosphoesterase superfamily. ThpR family.</text>
</comment>
<proteinExistence type="inferred from homology"/>
<dbReference type="PANTHER" id="PTHR35561:SF1">
    <property type="entry name" value="RNA 2',3'-CYCLIC PHOSPHODIESTERASE"/>
    <property type="match status" value="1"/>
</dbReference>
<comment type="function">
    <text evidence="2">Hydrolyzes RNA 2',3'-cyclic phosphodiester to an RNA 2'-phosphomonoester.</text>
</comment>
<dbReference type="RefSeq" id="WP_138842560.1">
    <property type="nucleotide sequence ID" value="NZ_VCPD01000004.1"/>
</dbReference>
<evidence type="ECO:0000313" key="4">
    <source>
        <dbReference type="Proteomes" id="UP001193035"/>
    </source>
</evidence>
<sequence length="180" mass="19884">MRSFIAIPVADDTAKALAALQRRLAVGRPLPRDNLHLTLAFLDDQSEETLEALHEELQQIRCAPFALSLAGLGQYGRAVHLVVSDTPALTALHGSIGRAVSRAGISLPRRRFRPHVTIIRLKPGTRLRRLREDVAGFRYEDMPVDRFALYGSTLHPEGARHDCLADYPLASTARNETGES</sequence>
<dbReference type="EC" id="3.1.4.58" evidence="2"/>
<dbReference type="PANTHER" id="PTHR35561">
    <property type="entry name" value="RNA 2',3'-CYCLIC PHOSPHODIESTERASE"/>
    <property type="match status" value="1"/>
</dbReference>
<gene>
    <name evidence="3" type="primary">thpR</name>
    <name evidence="3" type="ORF">FGK63_12110</name>
</gene>
<dbReference type="InterPro" id="IPR004175">
    <property type="entry name" value="RNA_CPDase"/>
</dbReference>
<organism evidence="3 4">
    <name type="scientific">Ruegeria sediminis</name>
    <dbReference type="NCBI Taxonomy" id="2583820"/>
    <lineage>
        <taxon>Bacteria</taxon>
        <taxon>Pseudomonadati</taxon>
        <taxon>Pseudomonadota</taxon>
        <taxon>Alphaproteobacteria</taxon>
        <taxon>Rhodobacterales</taxon>
        <taxon>Roseobacteraceae</taxon>
        <taxon>Ruegeria</taxon>
    </lineage>
</organism>
<dbReference type="Proteomes" id="UP001193035">
    <property type="component" value="Unassembled WGS sequence"/>
</dbReference>
<feature type="active site" description="Proton acceptor" evidence="2">
    <location>
        <position position="115"/>
    </location>
</feature>
<reference evidence="3 4" key="1">
    <citation type="submission" date="2019-05" db="EMBL/GenBank/DDBJ databases">
        <title>Ruegeria sp. nov., isolated from tidal flat.</title>
        <authorList>
            <person name="Kim W."/>
        </authorList>
    </citation>
    <scope>NUCLEOTIDE SEQUENCE [LARGE SCALE GENOMIC DNA]</scope>
    <source>
        <strain evidence="3 4">CAU 1488</strain>
    </source>
</reference>
<dbReference type="NCBIfam" id="TIGR02258">
    <property type="entry name" value="2_5_ligase"/>
    <property type="match status" value="1"/>
</dbReference>
<feature type="active site" description="Proton donor" evidence="2">
    <location>
        <position position="36"/>
    </location>
</feature>
<evidence type="ECO:0000313" key="3">
    <source>
        <dbReference type="EMBL" id="TMV06859.1"/>
    </source>
</evidence>
<dbReference type="InterPro" id="IPR009097">
    <property type="entry name" value="Cyclic_Pdiesterase"/>
</dbReference>
<evidence type="ECO:0000256" key="2">
    <source>
        <dbReference type="HAMAP-Rule" id="MF_01940"/>
    </source>
</evidence>
<protein>
    <recommendedName>
        <fullName evidence="2">RNA 2',3'-cyclic phosphodiesterase</fullName>
        <shortName evidence="2">RNA 2',3'-CPDase</shortName>
        <ecNumber evidence="2">3.1.4.58</ecNumber>
    </recommendedName>
</protein>
<comment type="catalytic activity">
    <reaction evidence="2">
        <text>a 3'-end 2',3'-cyclophospho-ribonucleotide-RNA + H2O = a 3'-end 2'-phospho-ribonucleotide-RNA + H(+)</text>
        <dbReference type="Rhea" id="RHEA:11828"/>
        <dbReference type="Rhea" id="RHEA-COMP:10464"/>
        <dbReference type="Rhea" id="RHEA-COMP:17353"/>
        <dbReference type="ChEBI" id="CHEBI:15377"/>
        <dbReference type="ChEBI" id="CHEBI:15378"/>
        <dbReference type="ChEBI" id="CHEBI:83064"/>
        <dbReference type="ChEBI" id="CHEBI:173113"/>
        <dbReference type="EC" id="3.1.4.58"/>
    </reaction>
</comment>
<keyword evidence="4" id="KW-1185">Reference proteome</keyword>
<feature type="short sequence motif" description="HXTX 2" evidence="2">
    <location>
        <begin position="115"/>
        <end position="118"/>
    </location>
</feature>